<keyword evidence="2" id="KW-1185">Reference proteome</keyword>
<reference evidence="2" key="1">
    <citation type="submission" date="2024-04" db="EMBL/GenBank/DDBJ databases">
        <authorList>
            <person name="Shaw F."/>
            <person name="Minotto A."/>
        </authorList>
    </citation>
    <scope>NUCLEOTIDE SEQUENCE [LARGE SCALE GENOMIC DNA]</scope>
</reference>
<evidence type="ECO:0000313" key="2">
    <source>
        <dbReference type="Proteomes" id="UP001497453"/>
    </source>
</evidence>
<sequence>MDKEPIAIEPLQDTILTHIPTMTSSTHISPLGPVDPASIPDAENEKSAPWIVRKLVGSMTGRIVMSSWETLRASGTSVVCLSPWGDSSPLLLPCIRFRDLAVHTVIAATGGMAAVASPVMGPVSDAIVTSFGDTLLVKIGMYVGFDLATKVANDLVFDKPLNAMIPIHSKRLETTSVKTMLITLKYKHILEDASLGFFRSSIHTDVSLISDVLDYFSTEKGWFSPYLFASGRRPIIPRTMKPDIVFCHGPFLEGDYRVGQTLLNESASVIELCAAPPPEEPETLSSSFNLSLPTKADLPNLSSIFSRSRTPSPEPSLTPLPIPPTPRRLVLVVVGLKPHRAGLWTTSARPAESVMHYQLLNGCPAVVVPVKVGAPLLAWDTLTLEELWKIPLPLEGESAAGTQFEGIVTVFYEFLDLCVDWDRVTLSNLNQEEGSEEAAAKTHVGEGEEDGLHVKKKILRDTLDALVASAIRSGESKQAKDEIDETRGGIAMWRIP</sequence>
<accession>A0ABP1DPT1</accession>
<name>A0ABP1DPT1_9APHY</name>
<protein>
    <submittedName>
        <fullName evidence="1">Uncharacterized protein</fullName>
    </submittedName>
</protein>
<gene>
    <name evidence="1" type="ORF">GFSPODELE1_LOCUS7175</name>
</gene>
<dbReference type="Proteomes" id="UP001497453">
    <property type="component" value="Chromosome 5"/>
</dbReference>
<evidence type="ECO:0000313" key="1">
    <source>
        <dbReference type="EMBL" id="CAL1709063.1"/>
    </source>
</evidence>
<proteinExistence type="predicted"/>
<dbReference type="EMBL" id="OZ037948">
    <property type="protein sequence ID" value="CAL1709063.1"/>
    <property type="molecule type" value="Genomic_DNA"/>
</dbReference>
<organism evidence="1 2">
    <name type="scientific">Somion occarium</name>
    <dbReference type="NCBI Taxonomy" id="3059160"/>
    <lineage>
        <taxon>Eukaryota</taxon>
        <taxon>Fungi</taxon>
        <taxon>Dikarya</taxon>
        <taxon>Basidiomycota</taxon>
        <taxon>Agaricomycotina</taxon>
        <taxon>Agaricomycetes</taxon>
        <taxon>Polyporales</taxon>
        <taxon>Cerrenaceae</taxon>
        <taxon>Somion</taxon>
    </lineage>
</organism>